<dbReference type="InterPro" id="IPR050411">
    <property type="entry name" value="AlphaKG_dependent_hydroxylases"/>
</dbReference>
<evidence type="ECO:0000313" key="3">
    <source>
        <dbReference type="EMBL" id="CEL07725.1"/>
    </source>
</evidence>
<proteinExistence type="predicted"/>
<accession>A0A0U5G9W2</accession>
<dbReference type="InterPro" id="IPR042098">
    <property type="entry name" value="TauD-like_sf"/>
</dbReference>
<sequence>MGDIYCRDRHDMQIRQSTTILRGIYIGTMAAQVSSPSSHPLAQTTQAQDAPLLFDAVPYTPQVPLSAPYPPSTTFPLALTPSNPAAPISEKVSAIRTLTQNNTLSSLLHAHSAIYFKDLNLTSAEEFSAFASAFGWIPHEDIGNPVRRTIHAYNVATANEGPNTQPVYPHNEFGLSPHFPKWVLFYCASAPETGGETPINNSVILYERLLQKQPKFIAALDEKGVKYQLFYPNTAKDQTSSPGTSVRQSYGKNVLDSDTVEEARAKIENEIRRLPTATWVWENQSADNELGDLRVWQVLPAIRTHQDSGRPAFFNNIVSRFLNALVADTLRPPHVTAEGRYQPPAFYGDGSLIPDEYLHSAVEIIQETRALVSWTKGDVLLLDNHAVQHAREPWTGPRKLLASLWDEPAKA</sequence>
<evidence type="ECO:0000313" key="4">
    <source>
        <dbReference type="Proteomes" id="UP000054771"/>
    </source>
</evidence>
<keyword evidence="1" id="KW-0560">Oxidoreductase</keyword>
<feature type="domain" description="TauD/TfdA-like" evidence="2">
    <location>
        <begin position="100"/>
        <end position="401"/>
    </location>
</feature>
<dbReference type="GO" id="GO:0016491">
    <property type="term" value="F:oxidoreductase activity"/>
    <property type="evidence" value="ECO:0007669"/>
    <property type="project" value="UniProtKB-KW"/>
</dbReference>
<reference evidence="4" key="1">
    <citation type="journal article" date="2016" name="Genome Announc.">
        <title>Draft genome sequences of fungus Aspergillus calidoustus.</title>
        <authorList>
            <person name="Horn F."/>
            <person name="Linde J."/>
            <person name="Mattern D.J."/>
            <person name="Walther G."/>
            <person name="Guthke R."/>
            <person name="Scherlach K."/>
            <person name="Martin K."/>
            <person name="Brakhage A.A."/>
            <person name="Petzke L."/>
            <person name="Valiante V."/>
        </authorList>
    </citation>
    <scope>NUCLEOTIDE SEQUENCE [LARGE SCALE GENOMIC DNA]</scope>
    <source>
        <strain evidence="4">SF006504</strain>
    </source>
</reference>
<protein>
    <recommendedName>
        <fullName evidence="2">TauD/TfdA-like domain-containing protein</fullName>
    </recommendedName>
</protein>
<dbReference type="AlphaFoldDB" id="A0A0U5G9W2"/>
<dbReference type="SUPFAM" id="SSF51197">
    <property type="entry name" value="Clavaminate synthase-like"/>
    <property type="match status" value="1"/>
</dbReference>
<dbReference type="Gene3D" id="3.60.130.10">
    <property type="entry name" value="Clavaminate synthase-like"/>
    <property type="match status" value="1"/>
</dbReference>
<dbReference type="InterPro" id="IPR003819">
    <property type="entry name" value="TauD/TfdA-like"/>
</dbReference>
<name>A0A0U5G9W2_ASPCI</name>
<evidence type="ECO:0000256" key="1">
    <source>
        <dbReference type="ARBA" id="ARBA00023002"/>
    </source>
</evidence>
<dbReference type="Proteomes" id="UP000054771">
    <property type="component" value="Unassembled WGS sequence"/>
</dbReference>
<organism evidence="3 4">
    <name type="scientific">Aspergillus calidoustus</name>
    <dbReference type="NCBI Taxonomy" id="454130"/>
    <lineage>
        <taxon>Eukaryota</taxon>
        <taxon>Fungi</taxon>
        <taxon>Dikarya</taxon>
        <taxon>Ascomycota</taxon>
        <taxon>Pezizomycotina</taxon>
        <taxon>Eurotiomycetes</taxon>
        <taxon>Eurotiomycetidae</taxon>
        <taxon>Eurotiales</taxon>
        <taxon>Aspergillaceae</taxon>
        <taxon>Aspergillus</taxon>
        <taxon>Aspergillus subgen. Nidulantes</taxon>
    </lineage>
</organism>
<keyword evidence="4" id="KW-1185">Reference proteome</keyword>
<dbReference type="OMA" id="MRGRGWQ"/>
<dbReference type="PANTHER" id="PTHR10696">
    <property type="entry name" value="GAMMA-BUTYROBETAINE HYDROXYLASE-RELATED"/>
    <property type="match status" value="1"/>
</dbReference>
<dbReference type="EMBL" id="CDMC01000010">
    <property type="protein sequence ID" value="CEL07725.1"/>
    <property type="molecule type" value="Genomic_DNA"/>
</dbReference>
<evidence type="ECO:0000259" key="2">
    <source>
        <dbReference type="Pfam" id="PF02668"/>
    </source>
</evidence>
<dbReference type="Pfam" id="PF02668">
    <property type="entry name" value="TauD"/>
    <property type="match status" value="1"/>
</dbReference>
<gene>
    <name evidence="3" type="ORF">ASPCAL10880</name>
</gene>
<dbReference type="OrthoDB" id="408743at2759"/>
<dbReference type="PANTHER" id="PTHR10696:SF21">
    <property type="entry name" value="TAUD_TFDA-LIKE DOMAIN-CONTAINING PROTEIN"/>
    <property type="match status" value="1"/>
</dbReference>
<dbReference type="STRING" id="454130.A0A0U5G9W2"/>